<evidence type="ECO:0000256" key="4">
    <source>
        <dbReference type="ARBA" id="ARBA00023136"/>
    </source>
</evidence>
<sequence length="541" mass="58195">MLNQFKVRSRLIILAALPLIVLVFLSLVSILNMRELATGVDSLYQDRVKPLQQIKTVSDAYAVTVVDTLHKHRAGVLDASAASAQIQQATTTAAESWQAFRATKLTDSERGLADKAEDWISKWQQQITDYRAAIDDASILKLENAGFNQQLYGVADPLSQALDKLIQLQLQEAQIYTKHAQDTFSGTMQMFIILVSLVVIALTILARLVYSSIQRPLSDLRQIITQVGQNSDLRLRVKVIGADEIAETAESFNQTIARVQQFFTELGSAVTMMAAASEQMSSISQQVSTTAFAQEQQANLIATAINQMSAAIQEVASSALATSERANQADEKTQSGYDKVTLNIQAIEQLSAAIKGASQVIEQLNGESEKISQVLAVIQSIAAQTNLLALNAAIEAARAGEAGRGFAVVADEVRTLATNTQKATESIRTMIENLQAAAKEAVTAMAQSQTHADSSVHNAQQAGEVLGEIRSSVGTIVDMNVQISAATEEQTIVAEDINKNISEFSISIGEVTRSAQHSAEASGSLAELAAKLRTQASAYQV</sequence>
<feature type="domain" description="Methyl-accepting transducer" evidence="9">
    <location>
        <begin position="269"/>
        <end position="505"/>
    </location>
</feature>
<dbReference type="SUPFAM" id="SSF58104">
    <property type="entry name" value="Methyl-accepting chemotaxis protein (MCP) signaling domain"/>
    <property type="match status" value="1"/>
</dbReference>
<proteinExistence type="inferred from homology"/>
<evidence type="ECO:0000256" key="6">
    <source>
        <dbReference type="ARBA" id="ARBA00029447"/>
    </source>
</evidence>
<keyword evidence="12" id="KW-1185">Reference proteome</keyword>
<dbReference type="EMBL" id="SACS01000013">
    <property type="protein sequence ID" value="RVU35730.1"/>
    <property type="molecule type" value="Genomic_DNA"/>
</dbReference>
<dbReference type="InterPro" id="IPR003660">
    <property type="entry name" value="HAMP_dom"/>
</dbReference>
<keyword evidence="3 8" id="KW-1133">Transmembrane helix</keyword>
<feature type="transmembrane region" description="Helical" evidence="8">
    <location>
        <begin position="12"/>
        <end position="31"/>
    </location>
</feature>
<evidence type="ECO:0000256" key="2">
    <source>
        <dbReference type="ARBA" id="ARBA00022692"/>
    </source>
</evidence>
<dbReference type="Gene3D" id="1.10.287.950">
    <property type="entry name" value="Methyl-accepting chemotaxis protein"/>
    <property type="match status" value="1"/>
</dbReference>
<comment type="subcellular location">
    <subcellularLocation>
        <location evidence="1">Membrane</location>
        <topology evidence="1">Multi-pass membrane protein</topology>
    </subcellularLocation>
</comment>
<dbReference type="InterPro" id="IPR004089">
    <property type="entry name" value="MCPsignal_dom"/>
</dbReference>
<dbReference type="Pfam" id="PF00015">
    <property type="entry name" value="MCPsignal"/>
    <property type="match status" value="1"/>
</dbReference>
<dbReference type="PANTHER" id="PTHR32089:SF119">
    <property type="entry name" value="METHYL-ACCEPTING CHEMOTAXIS PROTEIN CTPL"/>
    <property type="match status" value="1"/>
</dbReference>
<dbReference type="OrthoDB" id="9781845at2"/>
<keyword evidence="4 8" id="KW-0472">Membrane</keyword>
<dbReference type="Pfam" id="PF12729">
    <property type="entry name" value="4HB_MCP_1"/>
    <property type="match status" value="1"/>
</dbReference>
<feature type="transmembrane region" description="Helical" evidence="8">
    <location>
        <begin position="190"/>
        <end position="210"/>
    </location>
</feature>
<dbReference type="GO" id="GO:0006935">
    <property type="term" value="P:chemotaxis"/>
    <property type="evidence" value="ECO:0007669"/>
    <property type="project" value="UniProtKB-ARBA"/>
</dbReference>
<feature type="domain" description="HAMP" evidence="10">
    <location>
        <begin position="211"/>
        <end position="264"/>
    </location>
</feature>
<evidence type="ECO:0000313" key="12">
    <source>
        <dbReference type="Proteomes" id="UP000283077"/>
    </source>
</evidence>
<accession>A0A437QMS8</accession>
<evidence type="ECO:0000259" key="10">
    <source>
        <dbReference type="PROSITE" id="PS50885"/>
    </source>
</evidence>
<comment type="caution">
    <text evidence="11">The sequence shown here is derived from an EMBL/GenBank/DDBJ whole genome shotgun (WGS) entry which is preliminary data.</text>
</comment>
<dbReference type="PANTHER" id="PTHR32089">
    <property type="entry name" value="METHYL-ACCEPTING CHEMOTAXIS PROTEIN MCPB"/>
    <property type="match status" value="1"/>
</dbReference>
<dbReference type="GO" id="GO:0007165">
    <property type="term" value="P:signal transduction"/>
    <property type="evidence" value="ECO:0007669"/>
    <property type="project" value="UniProtKB-KW"/>
</dbReference>
<evidence type="ECO:0000256" key="7">
    <source>
        <dbReference type="PROSITE-ProRule" id="PRU00284"/>
    </source>
</evidence>
<evidence type="ECO:0000256" key="5">
    <source>
        <dbReference type="ARBA" id="ARBA00023224"/>
    </source>
</evidence>
<dbReference type="CDD" id="cd06225">
    <property type="entry name" value="HAMP"/>
    <property type="match status" value="1"/>
</dbReference>
<dbReference type="Proteomes" id="UP000283077">
    <property type="component" value="Unassembled WGS sequence"/>
</dbReference>
<evidence type="ECO:0000256" key="8">
    <source>
        <dbReference type="SAM" id="Phobius"/>
    </source>
</evidence>
<dbReference type="GO" id="GO:0016020">
    <property type="term" value="C:membrane"/>
    <property type="evidence" value="ECO:0007669"/>
    <property type="project" value="UniProtKB-SubCell"/>
</dbReference>
<comment type="similarity">
    <text evidence="6">Belongs to the methyl-accepting chemotaxis (MCP) protein family.</text>
</comment>
<organism evidence="11 12">
    <name type="scientific">Rheinheimera riviphila</name>
    <dbReference type="NCBI Taxonomy" id="1834037"/>
    <lineage>
        <taxon>Bacteria</taxon>
        <taxon>Pseudomonadati</taxon>
        <taxon>Pseudomonadota</taxon>
        <taxon>Gammaproteobacteria</taxon>
        <taxon>Chromatiales</taxon>
        <taxon>Chromatiaceae</taxon>
        <taxon>Rheinheimera</taxon>
    </lineage>
</organism>
<dbReference type="SMART" id="SM00283">
    <property type="entry name" value="MA"/>
    <property type="match status" value="1"/>
</dbReference>
<evidence type="ECO:0000256" key="1">
    <source>
        <dbReference type="ARBA" id="ARBA00004141"/>
    </source>
</evidence>
<evidence type="ECO:0000313" key="11">
    <source>
        <dbReference type="EMBL" id="RVU35730.1"/>
    </source>
</evidence>
<evidence type="ECO:0000256" key="3">
    <source>
        <dbReference type="ARBA" id="ARBA00022989"/>
    </source>
</evidence>
<gene>
    <name evidence="11" type="ORF">EOE67_12960</name>
</gene>
<protein>
    <submittedName>
        <fullName evidence="11">Methyl-accepting chemotaxis protein</fullName>
    </submittedName>
</protein>
<evidence type="ECO:0000259" key="9">
    <source>
        <dbReference type="PROSITE" id="PS50111"/>
    </source>
</evidence>
<dbReference type="FunFam" id="1.10.287.950:FF:000001">
    <property type="entry name" value="Methyl-accepting chemotaxis sensory transducer"/>
    <property type="match status" value="1"/>
</dbReference>
<dbReference type="PROSITE" id="PS50885">
    <property type="entry name" value="HAMP"/>
    <property type="match status" value="1"/>
</dbReference>
<dbReference type="PROSITE" id="PS50111">
    <property type="entry name" value="CHEMOTAXIS_TRANSDUC_2"/>
    <property type="match status" value="1"/>
</dbReference>
<keyword evidence="2 8" id="KW-0812">Transmembrane</keyword>
<dbReference type="AlphaFoldDB" id="A0A437QMS8"/>
<dbReference type="Pfam" id="PF00672">
    <property type="entry name" value="HAMP"/>
    <property type="match status" value="1"/>
</dbReference>
<name>A0A437QMS8_9GAMM</name>
<dbReference type="InterPro" id="IPR024478">
    <property type="entry name" value="HlyB_4HB_MCP"/>
</dbReference>
<dbReference type="SMART" id="SM00304">
    <property type="entry name" value="HAMP"/>
    <property type="match status" value="2"/>
</dbReference>
<keyword evidence="5 7" id="KW-0807">Transducer</keyword>
<dbReference type="RefSeq" id="WP_127699551.1">
    <property type="nucleotide sequence ID" value="NZ_SACS01000013.1"/>
</dbReference>
<dbReference type="CDD" id="cd11386">
    <property type="entry name" value="MCP_signal"/>
    <property type="match status" value="1"/>
</dbReference>
<reference evidence="11 12" key="1">
    <citation type="submission" date="2019-01" db="EMBL/GenBank/DDBJ databases">
        <authorList>
            <person name="Chen W.-M."/>
        </authorList>
    </citation>
    <scope>NUCLEOTIDE SEQUENCE [LARGE SCALE GENOMIC DNA]</scope>
    <source>
        <strain evidence="11 12">KYPC3</strain>
    </source>
</reference>